<evidence type="ECO:0000256" key="11">
    <source>
        <dbReference type="ARBA" id="ARBA00023144"/>
    </source>
</evidence>
<evidence type="ECO:0000256" key="6">
    <source>
        <dbReference type="ARBA" id="ARBA00016340"/>
    </source>
</evidence>
<evidence type="ECO:0000256" key="1">
    <source>
        <dbReference type="ARBA" id="ARBA00001107"/>
    </source>
</evidence>
<feature type="domain" description="Galactose-1-phosphate uridyl transferase C-terminal" evidence="15">
    <location>
        <begin position="405"/>
        <end position="565"/>
    </location>
</feature>
<dbReference type="Proteomes" id="UP000777482">
    <property type="component" value="Unassembled WGS sequence"/>
</dbReference>
<name>A0A9P7B1Q9_RHOMI</name>
<accession>A0A9P7B1Q9</accession>
<evidence type="ECO:0000313" key="17">
    <source>
        <dbReference type="Proteomes" id="UP000777482"/>
    </source>
</evidence>
<comment type="caution">
    <text evidence="16">The sequence shown here is derived from an EMBL/GenBank/DDBJ whole genome shotgun (WGS) entry which is preliminary data.</text>
</comment>
<evidence type="ECO:0000256" key="13">
    <source>
        <dbReference type="RuleBase" id="RU000506"/>
    </source>
</evidence>
<dbReference type="Pfam" id="PF01087">
    <property type="entry name" value="GalP_UDP_transf"/>
    <property type="match status" value="1"/>
</dbReference>
<dbReference type="FunFam" id="3.30.428.10:FF:000002">
    <property type="entry name" value="Galactose-1-phosphate uridylyltransferase"/>
    <property type="match status" value="1"/>
</dbReference>
<dbReference type="GO" id="GO:0005737">
    <property type="term" value="C:cytoplasm"/>
    <property type="evidence" value="ECO:0007669"/>
    <property type="project" value="TreeGrafter"/>
</dbReference>
<dbReference type="NCBIfam" id="TIGR00209">
    <property type="entry name" value="galT_1"/>
    <property type="match status" value="1"/>
</dbReference>
<proteinExistence type="inferred from homology"/>
<evidence type="ECO:0000256" key="5">
    <source>
        <dbReference type="ARBA" id="ARBA00012384"/>
    </source>
</evidence>
<comment type="catalytic activity">
    <reaction evidence="1 13">
        <text>alpha-D-galactose 1-phosphate + UDP-alpha-D-glucose = alpha-D-glucose 1-phosphate + UDP-alpha-D-galactose</text>
        <dbReference type="Rhea" id="RHEA:13989"/>
        <dbReference type="ChEBI" id="CHEBI:58336"/>
        <dbReference type="ChEBI" id="CHEBI:58601"/>
        <dbReference type="ChEBI" id="CHEBI:58885"/>
        <dbReference type="ChEBI" id="CHEBI:66914"/>
        <dbReference type="EC" id="2.7.7.12"/>
    </reaction>
</comment>
<evidence type="ECO:0000256" key="12">
    <source>
        <dbReference type="ARBA" id="ARBA00023277"/>
    </source>
</evidence>
<evidence type="ECO:0000256" key="9">
    <source>
        <dbReference type="ARBA" id="ARBA00022723"/>
    </source>
</evidence>
<keyword evidence="8 13" id="KW-0548">Nucleotidyltransferase</keyword>
<comment type="cofactor">
    <cofactor evidence="2">
        <name>Zn(2+)</name>
        <dbReference type="ChEBI" id="CHEBI:29105"/>
    </cofactor>
</comment>
<evidence type="ECO:0000256" key="8">
    <source>
        <dbReference type="ARBA" id="ARBA00022695"/>
    </source>
</evidence>
<dbReference type="CDD" id="cd00608">
    <property type="entry name" value="GalT"/>
    <property type="match status" value="1"/>
</dbReference>
<evidence type="ECO:0000256" key="7">
    <source>
        <dbReference type="ARBA" id="ARBA00022679"/>
    </source>
</evidence>
<keyword evidence="17" id="KW-1185">Reference proteome</keyword>
<feature type="domain" description="Galactose-1-phosphate uridyl transferase N-terminal" evidence="14">
    <location>
        <begin position="178"/>
        <end position="359"/>
    </location>
</feature>
<dbReference type="EMBL" id="PUHQ01000144">
    <property type="protein sequence ID" value="KAG0654611.1"/>
    <property type="molecule type" value="Genomic_DNA"/>
</dbReference>
<comment type="similarity">
    <text evidence="4 13">Belongs to the galactose-1-phosphate uridylyltransferase type 1 family.</text>
</comment>
<evidence type="ECO:0000256" key="10">
    <source>
        <dbReference type="ARBA" id="ARBA00022833"/>
    </source>
</evidence>
<keyword evidence="9 13" id="KW-0479">Metal-binding</keyword>
<dbReference type="Pfam" id="PF02744">
    <property type="entry name" value="GalP_UDP_tr_C"/>
    <property type="match status" value="1"/>
</dbReference>
<gene>
    <name evidence="16" type="primary">GAL7</name>
    <name evidence="16" type="ORF">C6P46_001586</name>
</gene>
<dbReference type="GO" id="GO:0033499">
    <property type="term" value="P:galactose catabolic process via UDP-galactose, Leloir pathway"/>
    <property type="evidence" value="ECO:0007669"/>
    <property type="project" value="TreeGrafter"/>
</dbReference>
<keyword evidence="11 13" id="KW-0299">Galactose metabolism</keyword>
<dbReference type="OrthoDB" id="418412at2759"/>
<keyword evidence="12 13" id="KW-0119">Carbohydrate metabolism</keyword>
<dbReference type="PROSITE" id="PS00117">
    <property type="entry name" value="GAL_P_UDP_TRANSF_I"/>
    <property type="match status" value="1"/>
</dbReference>
<keyword evidence="7 13" id="KW-0808">Transferase</keyword>
<dbReference type="EC" id="2.7.7.12" evidence="5 13"/>
<reference evidence="16 17" key="1">
    <citation type="submission" date="2020-11" db="EMBL/GenBank/DDBJ databases">
        <title>Kefir isolates.</title>
        <authorList>
            <person name="Marcisauskas S."/>
            <person name="Kim Y."/>
            <person name="Blasche S."/>
        </authorList>
    </citation>
    <scope>NUCLEOTIDE SEQUENCE [LARGE SCALE GENOMIC DNA]</scope>
    <source>
        <strain evidence="16 17">KR</strain>
    </source>
</reference>
<dbReference type="InterPro" id="IPR019779">
    <property type="entry name" value="GalP_UDPtransf1_His-AS"/>
</dbReference>
<dbReference type="InterPro" id="IPR001937">
    <property type="entry name" value="GalP_UDPtransf1"/>
</dbReference>
<dbReference type="PANTHER" id="PTHR11943:SF1">
    <property type="entry name" value="GALACTOSE-1-PHOSPHATE URIDYLYLTRANSFERASE"/>
    <property type="match status" value="1"/>
</dbReference>
<dbReference type="InterPro" id="IPR005850">
    <property type="entry name" value="GalP_Utransf_C"/>
</dbReference>
<protein>
    <recommendedName>
        <fullName evidence="6 13">Galactose-1-phosphate uridylyltransferase</fullName>
        <ecNumber evidence="5 13">2.7.7.12</ecNumber>
    </recommendedName>
</protein>
<evidence type="ECO:0000256" key="3">
    <source>
        <dbReference type="ARBA" id="ARBA00004947"/>
    </source>
</evidence>
<dbReference type="GO" id="GO:0008270">
    <property type="term" value="F:zinc ion binding"/>
    <property type="evidence" value="ECO:0007669"/>
    <property type="project" value="InterPro"/>
</dbReference>
<organism evidence="16 17">
    <name type="scientific">Rhodotorula mucilaginosa</name>
    <name type="common">Yeast</name>
    <name type="synonym">Rhodotorula rubra</name>
    <dbReference type="NCBI Taxonomy" id="5537"/>
    <lineage>
        <taxon>Eukaryota</taxon>
        <taxon>Fungi</taxon>
        <taxon>Dikarya</taxon>
        <taxon>Basidiomycota</taxon>
        <taxon>Pucciniomycotina</taxon>
        <taxon>Microbotryomycetes</taxon>
        <taxon>Sporidiobolales</taxon>
        <taxon>Sporidiobolaceae</taxon>
        <taxon>Rhodotorula</taxon>
    </lineage>
</organism>
<dbReference type="InterPro" id="IPR036265">
    <property type="entry name" value="HIT-like_sf"/>
</dbReference>
<dbReference type="PANTHER" id="PTHR11943">
    <property type="entry name" value="GALACTOSE-1-PHOSPHATE URIDYLYLTRANSFERASE"/>
    <property type="match status" value="1"/>
</dbReference>
<dbReference type="GO" id="GO:0008108">
    <property type="term" value="F:UDP-glucose:hexose-1-phosphate uridylyltransferase activity"/>
    <property type="evidence" value="ECO:0007669"/>
    <property type="project" value="UniProtKB-EC"/>
</dbReference>
<evidence type="ECO:0000259" key="15">
    <source>
        <dbReference type="Pfam" id="PF02744"/>
    </source>
</evidence>
<dbReference type="SUPFAM" id="SSF54197">
    <property type="entry name" value="HIT-like"/>
    <property type="match status" value="2"/>
</dbReference>
<evidence type="ECO:0000256" key="2">
    <source>
        <dbReference type="ARBA" id="ARBA00001947"/>
    </source>
</evidence>
<keyword evidence="10" id="KW-0862">Zinc</keyword>
<evidence type="ECO:0000313" key="16">
    <source>
        <dbReference type="EMBL" id="KAG0654611.1"/>
    </source>
</evidence>
<comment type="pathway">
    <text evidence="3 13">Carbohydrate metabolism; galactose metabolism.</text>
</comment>
<dbReference type="AlphaFoldDB" id="A0A9P7B1Q9"/>
<dbReference type="Gene3D" id="3.30.428.10">
    <property type="entry name" value="HIT-like"/>
    <property type="match status" value="2"/>
</dbReference>
<sequence>MAPGFERYEPGHWTVDPTFYHIVASGTFLDQIEDTSYKSTFARVVRLEASCFLADGTPCSLETPVVPSSEAPAPKPWVCTPRHASVLGGYRASHFIPESRIGKRKRGHEAEEAEMLHYSHGPQVGPRPRLRKSLGENERKKGFGLLWLPLLDDSDQEPDKLREDMATEAATTTTPEAFDPLNHSHRRWNPLKREWVLCSPHRTKRPWQGAVEPPQLASLPEYDEKCYLCPGNERAGGEQTEKYEGTFVFENDFAALLPQQVTPPAPASSDAAVASLFQTEPARGKCYVICFSPRHDLTVAEMSDEGVERVVETWIKLYKDVAVENPWIKYMQIFENKGPMMGCSNPHPHGQAWSLSYVPTIPTTIVHAQRDYAHAYEPTEGVPTLTNGLPSLLLTYASTELALHRSAPDSSRVVHVGAHFVAMVPYWAAWPFEVLVIPHRRHVPSIAYLTAEERLDFARTLTSVGRRYDNLFECSFAYSMGLYQAPVYRSDADLSARDARVAETDGNVAAYTHLHVGFYPPLLRSSTVKKYLVGFELFAETQRDITPEQAAQRLRANSEEVHYKRGAAVAKE</sequence>
<dbReference type="InterPro" id="IPR005849">
    <property type="entry name" value="GalP_Utransf_N"/>
</dbReference>
<evidence type="ECO:0000259" key="14">
    <source>
        <dbReference type="Pfam" id="PF01087"/>
    </source>
</evidence>
<evidence type="ECO:0000256" key="4">
    <source>
        <dbReference type="ARBA" id="ARBA00010951"/>
    </source>
</evidence>